<evidence type="ECO:0000313" key="14">
    <source>
        <dbReference type="RefSeq" id="XP_005090125.1"/>
    </source>
</evidence>
<evidence type="ECO:0000256" key="6">
    <source>
        <dbReference type="ARBA" id="ARBA00022989"/>
    </source>
</evidence>
<feature type="transmembrane region" description="Helical" evidence="10">
    <location>
        <begin position="180"/>
        <end position="197"/>
    </location>
</feature>
<dbReference type="Proteomes" id="UP000694888">
    <property type="component" value="Unplaced"/>
</dbReference>
<evidence type="ECO:0000313" key="11">
    <source>
        <dbReference type="Proteomes" id="UP000694888"/>
    </source>
</evidence>
<evidence type="ECO:0000313" key="13">
    <source>
        <dbReference type="RefSeq" id="XP_005090124.1"/>
    </source>
</evidence>
<evidence type="ECO:0000256" key="8">
    <source>
        <dbReference type="ARBA" id="ARBA00023136"/>
    </source>
</evidence>
<evidence type="ECO:0000313" key="12">
    <source>
        <dbReference type="RefSeq" id="XP_005090123.1"/>
    </source>
</evidence>
<dbReference type="PROSITE" id="PS01188">
    <property type="entry name" value="ELO"/>
    <property type="match status" value="1"/>
</dbReference>
<proteinExistence type="inferred from homology"/>
<comment type="catalytic activity">
    <reaction evidence="10">
        <text>a very-long-chain acyl-CoA + malonyl-CoA + H(+) = a very-long-chain 3-oxoacyl-CoA + CO2 + CoA</text>
        <dbReference type="Rhea" id="RHEA:32727"/>
        <dbReference type="ChEBI" id="CHEBI:15378"/>
        <dbReference type="ChEBI" id="CHEBI:16526"/>
        <dbReference type="ChEBI" id="CHEBI:57287"/>
        <dbReference type="ChEBI" id="CHEBI:57384"/>
        <dbReference type="ChEBI" id="CHEBI:90725"/>
        <dbReference type="ChEBI" id="CHEBI:90736"/>
        <dbReference type="EC" id="2.3.1.199"/>
    </reaction>
</comment>
<keyword evidence="4 10" id="KW-0812">Transmembrane</keyword>
<dbReference type="RefSeq" id="XP_005090123.1">
    <property type="nucleotide sequence ID" value="XM_005090066.2"/>
</dbReference>
<evidence type="ECO:0000256" key="4">
    <source>
        <dbReference type="ARBA" id="ARBA00022692"/>
    </source>
</evidence>
<feature type="transmembrane region" description="Helical" evidence="10">
    <location>
        <begin position="113"/>
        <end position="136"/>
    </location>
</feature>
<dbReference type="GeneID" id="101849813"/>
<keyword evidence="2 10" id="KW-0444">Lipid biosynthesis</keyword>
<feature type="transmembrane region" description="Helical" evidence="10">
    <location>
        <begin position="68"/>
        <end position="93"/>
    </location>
</feature>
<evidence type="ECO:0000256" key="7">
    <source>
        <dbReference type="ARBA" id="ARBA00023098"/>
    </source>
</evidence>
<dbReference type="InterPro" id="IPR030457">
    <property type="entry name" value="ELO_CS"/>
</dbReference>
<dbReference type="EC" id="2.3.1.199" evidence="10"/>
<keyword evidence="8 10" id="KW-0472">Membrane</keyword>
<keyword evidence="3 10" id="KW-0808">Transferase</keyword>
<keyword evidence="11" id="KW-1185">Reference proteome</keyword>
<dbReference type="Pfam" id="PF01151">
    <property type="entry name" value="ELO"/>
    <property type="match status" value="1"/>
</dbReference>
<sequence>MAEQDNLITKAIKGYDYVMKNGDPRVDDWFMMDSPMPSFIICMSYFIFVLVSPTFMKNRKPVEMRPVLIVYNLAMVALSGYIFYEFLMAGWLTGYSLGCQPVDYSNSPKALRMVRVCWLFYMSKFIELLDTVFFIMRKKFNQVSFLHVFHHGIMPISWWFGVKLVPGGFGTFHSLLNSWIHFMMYMYYGLAAMGPTFQKYLWWKKYMTTMQITQFVSVMIHSSQLLFMECDYPIFFVYWIGFYALIFFVMFGNFYVQSYLKPKAAPSKQLHSANGSVADRNKAKRS</sequence>
<keyword evidence="6 10" id="KW-1133">Transmembrane helix</keyword>
<dbReference type="PANTHER" id="PTHR11157:SF69">
    <property type="entry name" value="ELONGATION OF VERY LONG CHAIN FATTY ACIDS PROTEIN 7"/>
    <property type="match status" value="1"/>
</dbReference>
<dbReference type="InterPro" id="IPR002076">
    <property type="entry name" value="ELO_fam"/>
</dbReference>
<dbReference type="RefSeq" id="XP_005090125.1">
    <property type="nucleotide sequence ID" value="XM_005090068.3"/>
</dbReference>
<evidence type="ECO:0000256" key="3">
    <source>
        <dbReference type="ARBA" id="ARBA00022679"/>
    </source>
</evidence>
<name>A0ABM0JBX1_APLCA</name>
<protein>
    <recommendedName>
        <fullName evidence="10">Elongation of very long chain fatty acids protein</fullName>
        <ecNumber evidence="10">2.3.1.199</ecNumber>
    </recommendedName>
    <alternativeName>
        <fullName evidence="10">Very-long-chain 3-oxoacyl-CoA synthase</fullName>
    </alternativeName>
</protein>
<dbReference type="RefSeq" id="XP_005090124.1">
    <property type="nucleotide sequence ID" value="XM_005090067.3"/>
</dbReference>
<gene>
    <name evidence="12 13 14" type="primary">LOC101849813</name>
</gene>
<evidence type="ECO:0000256" key="2">
    <source>
        <dbReference type="ARBA" id="ARBA00022516"/>
    </source>
</evidence>
<feature type="transmembrane region" description="Helical" evidence="10">
    <location>
        <begin position="143"/>
        <end position="160"/>
    </location>
</feature>
<feature type="transmembrane region" description="Helical" evidence="10">
    <location>
        <begin position="234"/>
        <end position="256"/>
    </location>
</feature>
<keyword evidence="7 10" id="KW-0443">Lipid metabolism</keyword>
<accession>A0ABM0JBX1</accession>
<organism evidence="11 12">
    <name type="scientific">Aplysia californica</name>
    <name type="common">California sea hare</name>
    <dbReference type="NCBI Taxonomy" id="6500"/>
    <lineage>
        <taxon>Eukaryota</taxon>
        <taxon>Metazoa</taxon>
        <taxon>Spiralia</taxon>
        <taxon>Lophotrochozoa</taxon>
        <taxon>Mollusca</taxon>
        <taxon>Gastropoda</taxon>
        <taxon>Heterobranchia</taxon>
        <taxon>Euthyneura</taxon>
        <taxon>Tectipleura</taxon>
        <taxon>Aplysiida</taxon>
        <taxon>Aplysioidea</taxon>
        <taxon>Aplysiidae</taxon>
        <taxon>Aplysia</taxon>
    </lineage>
</organism>
<evidence type="ECO:0000256" key="10">
    <source>
        <dbReference type="RuleBase" id="RU361115"/>
    </source>
</evidence>
<keyword evidence="5 10" id="KW-0276">Fatty acid metabolism</keyword>
<comment type="subcellular location">
    <subcellularLocation>
        <location evidence="1">Membrane</location>
        <topology evidence="1">Multi-pass membrane protein</topology>
    </subcellularLocation>
</comment>
<feature type="transmembrane region" description="Helical" evidence="10">
    <location>
        <begin position="36"/>
        <end position="56"/>
    </location>
</feature>
<evidence type="ECO:0000256" key="1">
    <source>
        <dbReference type="ARBA" id="ARBA00004141"/>
    </source>
</evidence>
<evidence type="ECO:0000256" key="5">
    <source>
        <dbReference type="ARBA" id="ARBA00022832"/>
    </source>
</evidence>
<dbReference type="PANTHER" id="PTHR11157">
    <property type="entry name" value="FATTY ACID ACYL TRANSFERASE-RELATED"/>
    <property type="match status" value="1"/>
</dbReference>
<keyword evidence="9 10" id="KW-0275">Fatty acid biosynthesis</keyword>
<comment type="similarity">
    <text evidence="10">Belongs to the ELO family.</text>
</comment>
<evidence type="ECO:0000256" key="9">
    <source>
        <dbReference type="ARBA" id="ARBA00023160"/>
    </source>
</evidence>
<reference evidence="12 13" key="1">
    <citation type="submission" date="2025-05" db="UniProtKB">
        <authorList>
            <consortium name="RefSeq"/>
        </authorList>
    </citation>
    <scope>IDENTIFICATION</scope>
</reference>